<evidence type="ECO:0000313" key="2">
    <source>
        <dbReference type="EMBL" id="SEM21232.1"/>
    </source>
</evidence>
<keyword evidence="1" id="KW-1133">Transmembrane helix</keyword>
<sequence>MDFNIVKIGGFIVLFLLYIMIRKLFSKFANFTEKIGQSIEEAEEISHLKEKINNLEIQINNKK</sequence>
<organism evidence="2 3">
    <name type="scientific">Chryseobacterium taichungense</name>
    <dbReference type="NCBI Taxonomy" id="295069"/>
    <lineage>
        <taxon>Bacteria</taxon>
        <taxon>Pseudomonadati</taxon>
        <taxon>Bacteroidota</taxon>
        <taxon>Flavobacteriia</taxon>
        <taxon>Flavobacteriales</taxon>
        <taxon>Weeksellaceae</taxon>
        <taxon>Chryseobacterium group</taxon>
        <taxon>Chryseobacterium</taxon>
    </lineage>
</organism>
<reference evidence="3" key="1">
    <citation type="submission" date="2016-10" db="EMBL/GenBank/DDBJ databases">
        <authorList>
            <person name="Varghese N."/>
            <person name="Submissions S."/>
        </authorList>
    </citation>
    <scope>NUCLEOTIDE SEQUENCE [LARGE SCALE GENOMIC DNA]</scope>
    <source>
        <strain evidence="3">DSM 17453</strain>
    </source>
</reference>
<dbReference type="Proteomes" id="UP000199450">
    <property type="component" value="Unassembled WGS sequence"/>
</dbReference>
<accession>A0A1H7WHY3</accession>
<gene>
    <name evidence="2" type="ORF">SAMN05421856_101764</name>
</gene>
<dbReference type="EMBL" id="FOBV01000001">
    <property type="protein sequence ID" value="SEM21232.1"/>
    <property type="molecule type" value="Genomic_DNA"/>
</dbReference>
<protein>
    <submittedName>
        <fullName evidence="2">Uncharacterized protein</fullName>
    </submittedName>
</protein>
<keyword evidence="1" id="KW-0812">Transmembrane</keyword>
<dbReference type="RefSeq" id="WP_143052636.1">
    <property type="nucleotide sequence ID" value="NZ_FOBV01000001.1"/>
</dbReference>
<dbReference type="STRING" id="295069.SAMN05421856_101764"/>
<evidence type="ECO:0000256" key="1">
    <source>
        <dbReference type="SAM" id="Phobius"/>
    </source>
</evidence>
<name>A0A1H7WHY3_9FLAO</name>
<dbReference type="OrthoDB" id="1272103at2"/>
<feature type="transmembrane region" description="Helical" evidence="1">
    <location>
        <begin position="6"/>
        <end position="25"/>
    </location>
</feature>
<keyword evidence="1" id="KW-0472">Membrane</keyword>
<proteinExistence type="predicted"/>
<dbReference type="AlphaFoldDB" id="A0A1H7WHY3"/>
<evidence type="ECO:0000313" key="3">
    <source>
        <dbReference type="Proteomes" id="UP000199450"/>
    </source>
</evidence>
<keyword evidence="3" id="KW-1185">Reference proteome</keyword>